<sequence>MAKLLWILKQPRSSLLLNKLHGEARQLSFCLVNYSSVSKDLNKGENDTQSIVGDDRTVRTNDSLSEEHHYFRPDSVKDFVATLKEEHRQAILGELQIIESNKIKKSAEDTLASWKWRSRFGRPSSLNSDPTGTYCEIPQAWIQKKIAESAKPQDPTFAQLRHVGFFNAIPFIGFGFLDNLVMILAGDYIDMTLGVSFGISTMTAAALGNTISDLMGIGSAWYVEWMAEKVGVIPPNLSPEQLDLGSARWAANLGRGFGVVLGCLLGMFPLLLISTKEEEGGTTKEEEQ</sequence>
<evidence type="ECO:0000256" key="1">
    <source>
        <dbReference type="ARBA" id="ARBA00004141"/>
    </source>
</evidence>
<dbReference type="PANTHER" id="PTHR21706:SF15">
    <property type="entry name" value="TRANSMEMBRANE PROTEIN 65"/>
    <property type="match status" value="1"/>
</dbReference>
<feature type="transmembrane region" description="Helical" evidence="5">
    <location>
        <begin position="165"/>
        <end position="185"/>
    </location>
</feature>
<organism evidence="6 7">
    <name type="scientific">Meganyctiphanes norvegica</name>
    <name type="common">Northern krill</name>
    <name type="synonym">Thysanopoda norvegica</name>
    <dbReference type="NCBI Taxonomy" id="48144"/>
    <lineage>
        <taxon>Eukaryota</taxon>
        <taxon>Metazoa</taxon>
        <taxon>Ecdysozoa</taxon>
        <taxon>Arthropoda</taxon>
        <taxon>Crustacea</taxon>
        <taxon>Multicrustacea</taxon>
        <taxon>Malacostraca</taxon>
        <taxon>Eumalacostraca</taxon>
        <taxon>Eucarida</taxon>
        <taxon>Euphausiacea</taxon>
        <taxon>Euphausiidae</taxon>
        <taxon>Meganyctiphanes</taxon>
    </lineage>
</organism>
<name>A0AAV2QX97_MEGNR</name>
<dbReference type="AlphaFoldDB" id="A0AAV2QX97"/>
<keyword evidence="4 5" id="KW-0472">Membrane</keyword>
<comment type="caution">
    <text evidence="6">The sequence shown here is derived from an EMBL/GenBank/DDBJ whole genome shotgun (WGS) entry which is preliminary data.</text>
</comment>
<dbReference type="InterPro" id="IPR019537">
    <property type="entry name" value="TMEM65"/>
</dbReference>
<evidence type="ECO:0000313" key="7">
    <source>
        <dbReference type="Proteomes" id="UP001497623"/>
    </source>
</evidence>
<reference evidence="6 7" key="1">
    <citation type="submission" date="2024-05" db="EMBL/GenBank/DDBJ databases">
        <authorList>
            <person name="Wallberg A."/>
        </authorList>
    </citation>
    <scope>NUCLEOTIDE SEQUENCE [LARGE SCALE GENOMIC DNA]</scope>
</reference>
<accession>A0AAV2QX97</accession>
<dbReference type="Proteomes" id="UP001497623">
    <property type="component" value="Unassembled WGS sequence"/>
</dbReference>
<evidence type="ECO:0000256" key="4">
    <source>
        <dbReference type="ARBA" id="ARBA00023136"/>
    </source>
</evidence>
<dbReference type="Pfam" id="PF10507">
    <property type="entry name" value="TMEM65"/>
    <property type="match status" value="1"/>
</dbReference>
<evidence type="ECO:0000256" key="5">
    <source>
        <dbReference type="SAM" id="Phobius"/>
    </source>
</evidence>
<evidence type="ECO:0000313" key="6">
    <source>
        <dbReference type="EMBL" id="CAL4106013.1"/>
    </source>
</evidence>
<dbReference type="GO" id="GO:0016020">
    <property type="term" value="C:membrane"/>
    <property type="evidence" value="ECO:0007669"/>
    <property type="project" value="UniProtKB-SubCell"/>
</dbReference>
<dbReference type="PANTHER" id="PTHR21706">
    <property type="entry name" value="TRANSMEMBRANE PROTEIN 65"/>
    <property type="match status" value="1"/>
</dbReference>
<evidence type="ECO:0000256" key="2">
    <source>
        <dbReference type="ARBA" id="ARBA00022692"/>
    </source>
</evidence>
<feature type="transmembrane region" description="Helical" evidence="5">
    <location>
        <begin position="253"/>
        <end position="273"/>
    </location>
</feature>
<evidence type="ECO:0000256" key="3">
    <source>
        <dbReference type="ARBA" id="ARBA00022989"/>
    </source>
</evidence>
<dbReference type="GO" id="GO:0005739">
    <property type="term" value="C:mitochondrion"/>
    <property type="evidence" value="ECO:0007669"/>
    <property type="project" value="TreeGrafter"/>
</dbReference>
<evidence type="ECO:0008006" key="8">
    <source>
        <dbReference type="Google" id="ProtNLM"/>
    </source>
</evidence>
<proteinExistence type="predicted"/>
<gene>
    <name evidence="6" type="ORF">MNOR_LOCUS18234</name>
</gene>
<keyword evidence="7" id="KW-1185">Reference proteome</keyword>
<keyword evidence="3 5" id="KW-1133">Transmembrane helix</keyword>
<dbReference type="EMBL" id="CAXKWB010012934">
    <property type="protein sequence ID" value="CAL4106013.1"/>
    <property type="molecule type" value="Genomic_DNA"/>
</dbReference>
<keyword evidence="2 5" id="KW-0812">Transmembrane</keyword>
<comment type="subcellular location">
    <subcellularLocation>
        <location evidence="1">Membrane</location>
        <topology evidence="1">Multi-pass membrane protein</topology>
    </subcellularLocation>
</comment>
<protein>
    <recommendedName>
        <fullName evidence="8">Transmembrane protein 65</fullName>
    </recommendedName>
</protein>